<gene>
    <name evidence="2" type="ORF">I9W82_003892</name>
</gene>
<feature type="compositionally biased region" description="Basic and acidic residues" evidence="1">
    <location>
        <begin position="270"/>
        <end position="281"/>
    </location>
</feature>
<feature type="compositionally biased region" description="Low complexity" evidence="1">
    <location>
        <begin position="513"/>
        <end position="536"/>
    </location>
</feature>
<feature type="compositionally biased region" description="Polar residues" evidence="1">
    <location>
        <begin position="455"/>
        <end position="478"/>
    </location>
</feature>
<feature type="compositionally biased region" description="Low complexity" evidence="1">
    <location>
        <begin position="251"/>
        <end position="260"/>
    </location>
</feature>
<feature type="compositionally biased region" description="Polar residues" evidence="1">
    <location>
        <begin position="372"/>
        <end position="389"/>
    </location>
</feature>
<feature type="compositionally biased region" description="Pro residues" evidence="1">
    <location>
        <begin position="492"/>
        <end position="501"/>
    </location>
</feature>
<evidence type="ECO:0000256" key="1">
    <source>
        <dbReference type="SAM" id="MobiDB-lite"/>
    </source>
</evidence>
<evidence type="ECO:0000313" key="3">
    <source>
        <dbReference type="Proteomes" id="UP000669133"/>
    </source>
</evidence>
<feature type="region of interest" description="Disordered" evidence="1">
    <location>
        <begin position="195"/>
        <end position="299"/>
    </location>
</feature>
<feature type="compositionally biased region" description="Low complexity" evidence="1">
    <location>
        <begin position="548"/>
        <end position="559"/>
    </location>
</feature>
<feature type="region of interest" description="Disordered" evidence="1">
    <location>
        <begin position="1"/>
        <end position="33"/>
    </location>
</feature>
<feature type="compositionally biased region" description="Low complexity" evidence="1">
    <location>
        <begin position="417"/>
        <end position="434"/>
    </location>
</feature>
<feature type="compositionally biased region" description="Polar residues" evidence="1">
    <location>
        <begin position="52"/>
        <end position="61"/>
    </location>
</feature>
<dbReference type="AlphaFoldDB" id="A0A8H7ZDT3"/>
<proteinExistence type="predicted"/>
<organism evidence="2 3">
    <name type="scientific">Candida metapsilosis</name>
    <dbReference type="NCBI Taxonomy" id="273372"/>
    <lineage>
        <taxon>Eukaryota</taxon>
        <taxon>Fungi</taxon>
        <taxon>Dikarya</taxon>
        <taxon>Ascomycota</taxon>
        <taxon>Saccharomycotina</taxon>
        <taxon>Pichiomycetes</taxon>
        <taxon>Debaryomycetaceae</taxon>
        <taxon>Candida/Lodderomyces clade</taxon>
        <taxon>Candida</taxon>
    </lineage>
</organism>
<protein>
    <recommendedName>
        <fullName evidence="4">Protein SCD5</fullName>
    </recommendedName>
</protein>
<comment type="caution">
    <text evidence="2">The sequence shown here is derived from an EMBL/GenBank/DDBJ whole genome shotgun (WGS) entry which is preliminary data.</text>
</comment>
<keyword evidence="3" id="KW-1185">Reference proteome</keyword>
<feature type="region of interest" description="Disordered" evidence="1">
    <location>
        <begin position="343"/>
        <end position="559"/>
    </location>
</feature>
<sequence>MNWYDVNTVDNKNNISPSRFPSNDTNVPPTPTKSRLNFNHIKHLYPDKPPQITHSDNNSYESLLAPPNANRHPSLSVDSIPYENGASDEYSIPLSLTAQELTLQESKTYMRWYSDILARTNSRTISISDVFNFLTNFKIADSIRQQISHIFQKISQSINIGEFFALLRVISHALRGENPSRKLIKVVAPVPTPPSILSKKRLNDDEDSSDRSDGEVDSIQDAKPNNDSKPMAPLDIDSFTQFLLTGERPGSNSSTNSNSNSRKRKSKKVKFSDQVDVHDDSNYLTPMESPQPVSQNPLDYTLPMDQLLKQMQSNQQSQNPQEQEEEKEVLKDVDINNFSHLNSVDTVSVGGTPVPPSNFGQDDKLLKPNMTGPAQMSKMFSTLQPNFNNEPDLKPLRPNVTGPADMARLFSPPPPQAQAQAQPSQQMQQPQMSISPPPVPSQQQQPQELPKISLSAFTSQMTGPTMDNTLQNTMQNSKPPVPRHRSYSSPTPNKPAPPPPPPRRRNASGIGVSSPQPQPQMQSQQQMYPQQYSQQPPALPPKIPTMYASGNASNGSSGNILDDLKALQDEVDNIRNLTGGF</sequence>
<evidence type="ECO:0008006" key="4">
    <source>
        <dbReference type="Google" id="ProtNLM"/>
    </source>
</evidence>
<accession>A0A8H7ZDT3</accession>
<name>A0A8H7ZDT3_9ASCO</name>
<dbReference type="OrthoDB" id="2553626at2759"/>
<dbReference type="RefSeq" id="XP_067547480.1">
    <property type="nucleotide sequence ID" value="XM_067692905.1"/>
</dbReference>
<dbReference type="GeneID" id="93652521"/>
<feature type="region of interest" description="Disordered" evidence="1">
    <location>
        <begin position="46"/>
        <end position="80"/>
    </location>
</feature>
<dbReference type="EMBL" id="JAEOAQ010000005">
    <property type="protein sequence ID" value="KAG5418364.1"/>
    <property type="molecule type" value="Genomic_DNA"/>
</dbReference>
<evidence type="ECO:0000313" key="2">
    <source>
        <dbReference type="EMBL" id="KAG5418364.1"/>
    </source>
</evidence>
<feature type="compositionally biased region" description="Polar residues" evidence="1">
    <location>
        <begin position="8"/>
        <end position="33"/>
    </location>
</feature>
<dbReference type="Proteomes" id="UP000669133">
    <property type="component" value="Unassembled WGS sequence"/>
</dbReference>
<reference evidence="2 3" key="1">
    <citation type="submission" date="2020-12" db="EMBL/GenBank/DDBJ databases">
        <title>Effect of drift, selection, and recombination on the evolution of hybrid genomes in Candida yeast pathogens.</title>
        <authorList>
            <person name="Mixao V."/>
            <person name="Ksiezopolska E."/>
            <person name="Saus E."/>
            <person name="Boekhout T."/>
            <person name="Gacser A."/>
            <person name="Gabaldon T."/>
        </authorList>
    </citation>
    <scope>NUCLEOTIDE SEQUENCE [LARGE SCALE GENOMIC DNA]</scope>
    <source>
        <strain evidence="2 3">BP57</strain>
    </source>
</reference>